<dbReference type="Pfam" id="PF20126">
    <property type="entry name" value="TumE"/>
    <property type="match status" value="1"/>
</dbReference>
<proteinExistence type="predicted"/>
<sequence>MSYLTGNTGPIDYEALQRIRDIFLEHEPLVTHHDLGNRLDPQLELNITVDEGFGDSPSGRFDIVWTERDCYNFHYTESDGIDFRFDRHPEPHAPEKHYHEPPNANTRVLSCIDVEPVDIVTRAVLKCWRTALNRDDPTLVNMQSNPP</sequence>
<accession>A0A1G7RWQ9</accession>
<evidence type="ECO:0000313" key="1">
    <source>
        <dbReference type="EMBL" id="SDG14240.1"/>
    </source>
</evidence>
<organism evidence="1 2">
    <name type="scientific">Halorientalis regularis</name>
    <dbReference type="NCBI Taxonomy" id="660518"/>
    <lineage>
        <taxon>Archaea</taxon>
        <taxon>Methanobacteriati</taxon>
        <taxon>Methanobacteriota</taxon>
        <taxon>Stenosarchaea group</taxon>
        <taxon>Halobacteria</taxon>
        <taxon>Halobacteriales</taxon>
        <taxon>Haloarculaceae</taxon>
        <taxon>Halorientalis</taxon>
    </lineage>
</organism>
<keyword evidence="2" id="KW-1185">Reference proteome</keyword>
<evidence type="ECO:0000313" key="2">
    <source>
        <dbReference type="Proteomes" id="UP000199076"/>
    </source>
</evidence>
<dbReference type="Proteomes" id="UP000199076">
    <property type="component" value="Unassembled WGS sequence"/>
</dbReference>
<gene>
    <name evidence="1" type="ORF">SAMN05216218_11632</name>
</gene>
<dbReference type="STRING" id="660518.SAMN05216218_11632"/>
<dbReference type="EMBL" id="FNBK01000016">
    <property type="protein sequence ID" value="SDG14240.1"/>
    <property type="molecule type" value="Genomic_DNA"/>
</dbReference>
<name>A0A1G7RWQ9_9EURY</name>
<reference evidence="2" key="1">
    <citation type="submission" date="2016-10" db="EMBL/GenBank/DDBJ databases">
        <authorList>
            <person name="Varghese N."/>
            <person name="Submissions S."/>
        </authorList>
    </citation>
    <scope>NUCLEOTIDE SEQUENCE [LARGE SCALE GENOMIC DNA]</scope>
    <source>
        <strain evidence="2">IBRC-M 10760</strain>
    </source>
</reference>
<protein>
    <submittedName>
        <fullName evidence="1">Uncharacterized protein</fullName>
    </submittedName>
</protein>
<dbReference type="AlphaFoldDB" id="A0A1G7RWQ9"/>
<dbReference type="InterPro" id="IPR045397">
    <property type="entry name" value="TumE-like"/>
</dbReference>